<name>A0A225MUB5_9BURK</name>
<keyword evidence="2" id="KW-0378">Hydrolase</keyword>
<dbReference type="RefSeq" id="WP_088602643.1">
    <property type="nucleotide sequence ID" value="NZ_NJIH01000003.1"/>
</dbReference>
<feature type="compositionally biased region" description="Pro residues" evidence="1">
    <location>
        <begin position="299"/>
        <end position="309"/>
    </location>
</feature>
<dbReference type="AlphaFoldDB" id="A0A225MUB5"/>
<organism evidence="2 3">
    <name type="scientific">Candidimonas nitroreducens</name>
    <dbReference type="NCBI Taxonomy" id="683354"/>
    <lineage>
        <taxon>Bacteria</taxon>
        <taxon>Pseudomonadati</taxon>
        <taxon>Pseudomonadota</taxon>
        <taxon>Betaproteobacteria</taxon>
        <taxon>Burkholderiales</taxon>
        <taxon>Alcaligenaceae</taxon>
        <taxon>Candidimonas</taxon>
    </lineage>
</organism>
<comment type="caution">
    <text evidence="2">The sequence shown here is derived from an EMBL/GenBank/DDBJ whole genome shotgun (WGS) entry which is preliminary data.</text>
</comment>
<dbReference type="EMBL" id="NJIH01000003">
    <property type="protein sequence ID" value="OWT64063.1"/>
    <property type="molecule type" value="Genomic_DNA"/>
</dbReference>
<proteinExistence type="predicted"/>
<evidence type="ECO:0000313" key="2">
    <source>
        <dbReference type="EMBL" id="OWT64063.1"/>
    </source>
</evidence>
<sequence length="309" mass="33783">MTATPIDPPQTADSRARAMYDFGPSTIFAARCDPRFSYCTYVPPHIQQAGQAMELVVFIHGTARSFTEYRDAYAEFARWNDCMVLCPLFPVGVLGDGNRDGFKQLREGDIRYDQVLLGMVDEVAQKFQCDFSRFALCGYSGGGQFVNRFALLHPDRLWAASIGAPGSVTLLDPERDWWVGVRDMQAQFGTALDLDALRQVAVHMIVGKADIETWEITHKPGGKFYMPGANDAGRTRPERLQTLKRSFEDAGVAVTLDIVENVPHDGIKCAGHIQDFLAAALRARRAGGRGNTAASPGPGSNPSPSPGGR</sequence>
<keyword evidence="3" id="KW-1185">Reference proteome</keyword>
<gene>
    <name evidence="2" type="ORF">CEY11_07160</name>
</gene>
<dbReference type="Gene3D" id="3.40.50.1820">
    <property type="entry name" value="alpha/beta hydrolase"/>
    <property type="match status" value="1"/>
</dbReference>
<dbReference type="Proteomes" id="UP000214603">
    <property type="component" value="Unassembled WGS sequence"/>
</dbReference>
<dbReference type="SUPFAM" id="SSF53474">
    <property type="entry name" value="alpha/beta-Hydrolases"/>
    <property type="match status" value="1"/>
</dbReference>
<evidence type="ECO:0000313" key="3">
    <source>
        <dbReference type="Proteomes" id="UP000214603"/>
    </source>
</evidence>
<protein>
    <submittedName>
        <fullName evidence="2">Hydrolase</fullName>
    </submittedName>
</protein>
<feature type="region of interest" description="Disordered" evidence="1">
    <location>
        <begin position="285"/>
        <end position="309"/>
    </location>
</feature>
<dbReference type="GO" id="GO:0016787">
    <property type="term" value="F:hydrolase activity"/>
    <property type="evidence" value="ECO:0007669"/>
    <property type="project" value="UniProtKB-KW"/>
</dbReference>
<dbReference type="OrthoDB" id="332706at2"/>
<dbReference type="InterPro" id="IPR029058">
    <property type="entry name" value="AB_hydrolase_fold"/>
</dbReference>
<evidence type="ECO:0000256" key="1">
    <source>
        <dbReference type="SAM" id="MobiDB-lite"/>
    </source>
</evidence>
<reference evidence="3" key="1">
    <citation type="submission" date="2017-06" db="EMBL/GenBank/DDBJ databases">
        <title>Herbaspirillum phytohormonus sp. nov., isolated from the root nodule of Robinia pseudoacacia in lead-zinc mine.</title>
        <authorList>
            <person name="Fan M."/>
            <person name="Lin Y."/>
        </authorList>
    </citation>
    <scope>NUCLEOTIDE SEQUENCE [LARGE SCALE GENOMIC DNA]</scope>
    <source>
        <strain evidence="3">SC-089</strain>
    </source>
</reference>
<accession>A0A225MUB5</accession>